<evidence type="ECO:0000313" key="1">
    <source>
        <dbReference type="EMBL" id="SVA21999.1"/>
    </source>
</evidence>
<proteinExistence type="predicted"/>
<dbReference type="Pfam" id="PF04407">
    <property type="entry name" value="DUF531"/>
    <property type="match status" value="1"/>
</dbReference>
<sequence length="465" mass="50394">MPSAYRTLIRGSRQGAPLEGLVEQAHALEPYYRAQALLELSSRNDVAQRQAQSLVRDALSTAERVEQEWRHAELVGELAKGLADWRSARDRPPAMRALMVHLQTLHGEALVTVLKEVAPRLPAQLQHDLLELALANTGQEVASAKPVLRAWVSDLQPAAVMANLSQLPRQQAVRLLGYLHLQLRRKKRTVSPTPLEQALTLGPGAEGLRYLASVAEQDELNLLTDASRERPPDEAARLLGTLAGTVHRLGNRTLAQEWLVEGSKLAGEINDDTTRQKVLETLARGQERLSSKAAKATPAVVAELPTPAGKHALGLWNGYRGGLKGPHLRALARAGALCAGFGFELALVDFPEMELPILARRVAQESHADGGSWFAALVAEKRVRQFSGVPGKWVGTLVATTPQPAKPEPPDSFEGRLCLLMGVGPQGLPGKLLKASKFHLELTGHSVELETATAMGVIAERLSRL</sequence>
<dbReference type="AlphaFoldDB" id="A0A381U1K4"/>
<gene>
    <name evidence="1" type="ORF">METZ01_LOCUS74853</name>
</gene>
<evidence type="ECO:0008006" key="2">
    <source>
        <dbReference type="Google" id="ProtNLM"/>
    </source>
</evidence>
<accession>A0A381U1K4</accession>
<name>A0A381U1K4_9ZZZZ</name>
<organism evidence="1">
    <name type="scientific">marine metagenome</name>
    <dbReference type="NCBI Taxonomy" id="408172"/>
    <lineage>
        <taxon>unclassified sequences</taxon>
        <taxon>metagenomes</taxon>
        <taxon>ecological metagenomes</taxon>
    </lineage>
</organism>
<protein>
    <recommendedName>
        <fullName evidence="2">DUF531 domain-containing protein</fullName>
    </recommendedName>
</protein>
<reference evidence="1" key="1">
    <citation type="submission" date="2018-05" db="EMBL/GenBank/DDBJ databases">
        <authorList>
            <person name="Lanie J.A."/>
            <person name="Ng W.-L."/>
            <person name="Kazmierczak K.M."/>
            <person name="Andrzejewski T.M."/>
            <person name="Davidsen T.M."/>
            <person name="Wayne K.J."/>
            <person name="Tettelin H."/>
            <person name="Glass J.I."/>
            <person name="Rusch D."/>
            <person name="Podicherti R."/>
            <person name="Tsui H.-C.T."/>
            <person name="Winkler M.E."/>
        </authorList>
    </citation>
    <scope>NUCLEOTIDE SEQUENCE</scope>
</reference>
<dbReference type="EMBL" id="UINC01005545">
    <property type="protein sequence ID" value="SVA21999.1"/>
    <property type="molecule type" value="Genomic_DNA"/>
</dbReference>
<dbReference type="InterPro" id="IPR007501">
    <property type="entry name" value="DUF531"/>
</dbReference>